<dbReference type="GO" id="GO:0043164">
    <property type="term" value="P:Gram-negative-bacterium-type cell wall biogenesis"/>
    <property type="evidence" value="ECO:0007669"/>
    <property type="project" value="TreeGrafter"/>
</dbReference>
<dbReference type="AlphaFoldDB" id="A0A975BPM0"/>
<evidence type="ECO:0000313" key="3">
    <source>
        <dbReference type="EMBL" id="QTA89316.1"/>
    </source>
</evidence>
<sequence>MFFFKKAVAPFFLPIPICLTMLLLGMYFLCFTTKQKHGKIFIVIGICVLYLLSCRIVSHTLLGPLEKKYSPYDMKTSVRFVVVLGGGHVLNPQIPLASQLTSPSLVRLTEGIRIYHKNPGTRLVFTGKDVSMLMANVAKSLGVDENDIIIENRSKDTKDEAKNVKIIVHEKPFALVTSASHMPRSVALFKKQGMNPVPASVHHLVKKDEVTFSSFFPNANELYKSQNAFYEYMGLIWAKLRGQI</sequence>
<dbReference type="NCBIfam" id="NF007794">
    <property type="entry name" value="PRK10494.1"/>
    <property type="match status" value="1"/>
</dbReference>
<reference evidence="3" key="1">
    <citation type="journal article" date="2021" name="Microb. Physiol.">
        <title>Proteogenomic Insights into the Physiology of Marine, Sulfate-Reducing, Filamentous Desulfonema limicola and Desulfonema magnum.</title>
        <authorList>
            <person name="Schnaars V."/>
            <person name="Wohlbrand L."/>
            <person name="Scheve S."/>
            <person name="Hinrichs C."/>
            <person name="Reinhardt R."/>
            <person name="Rabus R."/>
        </authorList>
    </citation>
    <scope>NUCLEOTIDE SEQUENCE</scope>
    <source>
        <strain evidence="3">4be13</strain>
    </source>
</reference>
<feature type="domain" description="DUF218" evidence="2">
    <location>
        <begin position="80"/>
        <end position="234"/>
    </location>
</feature>
<evidence type="ECO:0000256" key="1">
    <source>
        <dbReference type="SAM" id="Phobius"/>
    </source>
</evidence>
<keyword evidence="4" id="KW-1185">Reference proteome</keyword>
<feature type="transmembrane region" description="Helical" evidence="1">
    <location>
        <begin position="40"/>
        <end position="58"/>
    </location>
</feature>
<dbReference type="Pfam" id="PF02698">
    <property type="entry name" value="DUF218"/>
    <property type="match status" value="1"/>
</dbReference>
<gene>
    <name evidence="3" type="ORF">dnm_053660</name>
</gene>
<dbReference type="Proteomes" id="UP000663722">
    <property type="component" value="Chromosome"/>
</dbReference>
<feature type="transmembrane region" description="Helical" evidence="1">
    <location>
        <begin position="7"/>
        <end position="28"/>
    </location>
</feature>
<dbReference type="CDD" id="cd06259">
    <property type="entry name" value="YdcF-like"/>
    <property type="match status" value="1"/>
</dbReference>
<dbReference type="PANTHER" id="PTHR30336:SF4">
    <property type="entry name" value="ENVELOPE BIOGENESIS FACTOR ELYC"/>
    <property type="match status" value="1"/>
</dbReference>
<dbReference type="PANTHER" id="PTHR30336">
    <property type="entry name" value="INNER MEMBRANE PROTEIN, PROBABLE PERMEASE"/>
    <property type="match status" value="1"/>
</dbReference>
<dbReference type="InterPro" id="IPR003848">
    <property type="entry name" value="DUF218"/>
</dbReference>
<accession>A0A975BPM0</accession>
<keyword evidence="1" id="KW-0472">Membrane</keyword>
<dbReference type="Gene3D" id="3.40.50.620">
    <property type="entry name" value="HUPs"/>
    <property type="match status" value="1"/>
</dbReference>
<dbReference type="GO" id="GO:0000270">
    <property type="term" value="P:peptidoglycan metabolic process"/>
    <property type="evidence" value="ECO:0007669"/>
    <property type="project" value="TreeGrafter"/>
</dbReference>
<keyword evidence="1" id="KW-1133">Transmembrane helix</keyword>
<protein>
    <submittedName>
        <fullName evidence="3">DUF218</fullName>
    </submittedName>
</protein>
<dbReference type="InterPro" id="IPR051599">
    <property type="entry name" value="Cell_Envelope_Assoc"/>
</dbReference>
<dbReference type="EMBL" id="CP061800">
    <property type="protein sequence ID" value="QTA89316.1"/>
    <property type="molecule type" value="Genomic_DNA"/>
</dbReference>
<name>A0A975BPM0_9BACT</name>
<dbReference type="GO" id="GO:0005886">
    <property type="term" value="C:plasma membrane"/>
    <property type="evidence" value="ECO:0007669"/>
    <property type="project" value="TreeGrafter"/>
</dbReference>
<evidence type="ECO:0000259" key="2">
    <source>
        <dbReference type="Pfam" id="PF02698"/>
    </source>
</evidence>
<dbReference type="InterPro" id="IPR014729">
    <property type="entry name" value="Rossmann-like_a/b/a_fold"/>
</dbReference>
<organism evidence="3 4">
    <name type="scientific">Desulfonema magnum</name>
    <dbReference type="NCBI Taxonomy" id="45655"/>
    <lineage>
        <taxon>Bacteria</taxon>
        <taxon>Pseudomonadati</taxon>
        <taxon>Thermodesulfobacteriota</taxon>
        <taxon>Desulfobacteria</taxon>
        <taxon>Desulfobacterales</taxon>
        <taxon>Desulfococcaceae</taxon>
        <taxon>Desulfonema</taxon>
    </lineage>
</organism>
<evidence type="ECO:0000313" key="4">
    <source>
        <dbReference type="Proteomes" id="UP000663722"/>
    </source>
</evidence>
<dbReference type="RefSeq" id="WP_207677989.1">
    <property type="nucleotide sequence ID" value="NZ_CP061800.1"/>
</dbReference>
<dbReference type="KEGG" id="dmm:dnm_053660"/>
<keyword evidence="1" id="KW-0812">Transmembrane</keyword>
<proteinExistence type="predicted"/>